<reference evidence="10" key="3">
    <citation type="journal article" date="2019" name="Int. J. Syst. Evol. Microbiol.">
        <title>The Global Catalogue of Microorganisms (GCM) 10K type strain sequencing project: providing services to taxonomists for standard genome sequencing and annotation.</title>
        <authorList>
            <consortium name="The Broad Institute Genomics Platform"/>
            <consortium name="The Broad Institute Genome Sequencing Center for Infectious Disease"/>
            <person name="Wu L."/>
            <person name="Ma J."/>
        </authorList>
    </citation>
    <scope>NUCLEOTIDE SEQUENCE [LARGE SCALE GENOMIC DNA]</scope>
    <source>
        <strain evidence="10">NBRC 103191</strain>
    </source>
</reference>
<gene>
    <name evidence="7" type="ORF">GCM10007915_24890</name>
    <name evidence="8" type="ORF">SAMN05660405_00197</name>
</gene>
<feature type="transmembrane region" description="Helical" evidence="6">
    <location>
        <begin position="138"/>
        <end position="158"/>
    </location>
</feature>
<evidence type="ECO:0000313" key="8">
    <source>
        <dbReference type="EMBL" id="SDD39282.1"/>
    </source>
</evidence>
<evidence type="ECO:0000256" key="5">
    <source>
        <dbReference type="ARBA" id="ARBA00023136"/>
    </source>
</evidence>
<accession>A0A1G6UCZ1</accession>
<organism evidence="8 9">
    <name type="scientific">Psychrobacter pacificensis</name>
    <dbReference type="NCBI Taxonomy" id="112002"/>
    <lineage>
        <taxon>Bacteria</taxon>
        <taxon>Pseudomonadati</taxon>
        <taxon>Pseudomonadota</taxon>
        <taxon>Gammaproteobacteria</taxon>
        <taxon>Moraxellales</taxon>
        <taxon>Moraxellaceae</taxon>
        <taxon>Psychrobacter</taxon>
    </lineage>
</organism>
<evidence type="ECO:0000313" key="7">
    <source>
        <dbReference type="EMBL" id="GLR30250.1"/>
    </source>
</evidence>
<evidence type="ECO:0000313" key="9">
    <source>
        <dbReference type="Proteomes" id="UP000198501"/>
    </source>
</evidence>
<dbReference type="InterPro" id="IPR002781">
    <property type="entry name" value="TM_pro_TauE-like"/>
</dbReference>
<reference evidence="7" key="1">
    <citation type="journal article" date="2014" name="Int. J. Syst. Evol. Microbiol.">
        <title>Complete genome of a new Firmicutes species belonging to the dominant human colonic microbiota ('Ruminococcus bicirculans') reveals two chromosomes and a selective capacity to utilize plant glucans.</title>
        <authorList>
            <consortium name="NISC Comparative Sequencing Program"/>
            <person name="Wegmann U."/>
            <person name="Louis P."/>
            <person name="Goesmann A."/>
            <person name="Henrissat B."/>
            <person name="Duncan S.H."/>
            <person name="Flint H.J."/>
        </authorList>
    </citation>
    <scope>NUCLEOTIDE SEQUENCE</scope>
    <source>
        <strain evidence="7">NBRC 103191</strain>
    </source>
</reference>
<evidence type="ECO:0000256" key="4">
    <source>
        <dbReference type="ARBA" id="ARBA00022989"/>
    </source>
</evidence>
<protein>
    <recommendedName>
        <fullName evidence="6">Probable membrane transporter protein</fullName>
    </recommendedName>
</protein>
<keyword evidence="4 6" id="KW-1133">Transmembrane helix</keyword>
<evidence type="ECO:0000313" key="10">
    <source>
        <dbReference type="Proteomes" id="UP001156645"/>
    </source>
</evidence>
<reference evidence="8 9" key="2">
    <citation type="submission" date="2016-10" db="EMBL/GenBank/DDBJ databases">
        <authorList>
            <person name="de Groot N.N."/>
        </authorList>
    </citation>
    <scope>NUCLEOTIDE SEQUENCE [LARGE SCALE GENOMIC DNA]</scope>
    <source>
        <strain evidence="8 9">DSM 23406</strain>
    </source>
</reference>
<dbReference type="PANTHER" id="PTHR43483:SF3">
    <property type="entry name" value="MEMBRANE TRANSPORTER PROTEIN HI_0806-RELATED"/>
    <property type="match status" value="1"/>
</dbReference>
<feature type="transmembrane region" description="Helical" evidence="6">
    <location>
        <begin position="105"/>
        <end position="126"/>
    </location>
</feature>
<feature type="transmembrane region" description="Helical" evidence="6">
    <location>
        <begin position="178"/>
        <end position="199"/>
    </location>
</feature>
<feature type="transmembrane region" description="Helical" evidence="6">
    <location>
        <begin position="249"/>
        <end position="267"/>
    </location>
</feature>
<name>A0A1G6UCZ1_9GAMM</name>
<sequence>MMLYVWFVIAGAFAGVSAGLFGVGGGMIIVPALVWIFTAYDFSPEVVTHLAIGTSLATIVVTSISSLTAHNKRGGVRWEVWRKMALGLVVGSLVGAGIADMIDGQALQAIIGVGALLVALKMLFFSNKEQVGKPLPPAGVQFGAGTGIGMASSIFGIGGGSLTVPFLNWAGLPMKQSVGTSAACGLPIALAGAAGFAWFGQDVVNLPEGTIGFVHVIGFLCISVASFAMAKVGAKLAHVLPALMLKRAFGILLIFAGGQLLLSGLGVL</sequence>
<feature type="transmembrane region" description="Helical" evidence="6">
    <location>
        <begin position="7"/>
        <end position="40"/>
    </location>
</feature>
<comment type="similarity">
    <text evidence="2 6">Belongs to the 4-toluene sulfonate uptake permease (TSUP) (TC 2.A.102) family.</text>
</comment>
<dbReference type="EMBL" id="FNAL01000001">
    <property type="protein sequence ID" value="SDD39282.1"/>
    <property type="molecule type" value="Genomic_DNA"/>
</dbReference>
<dbReference type="PANTHER" id="PTHR43483">
    <property type="entry name" value="MEMBRANE TRANSPORTER PROTEIN HI_0806-RELATED"/>
    <property type="match status" value="1"/>
</dbReference>
<feature type="transmembrane region" description="Helical" evidence="6">
    <location>
        <begin position="80"/>
        <end position="99"/>
    </location>
</feature>
<reference evidence="7" key="4">
    <citation type="submission" date="2023-01" db="EMBL/GenBank/DDBJ databases">
        <title>Draft genome sequence of Psychrobacter pacificensis strain NBRC 103191.</title>
        <authorList>
            <person name="Sun Q."/>
            <person name="Mori K."/>
        </authorList>
    </citation>
    <scope>NUCLEOTIDE SEQUENCE</scope>
    <source>
        <strain evidence="7">NBRC 103191</strain>
    </source>
</reference>
<dbReference type="Proteomes" id="UP001156645">
    <property type="component" value="Unassembled WGS sequence"/>
</dbReference>
<proteinExistence type="inferred from homology"/>
<keyword evidence="10" id="KW-1185">Reference proteome</keyword>
<dbReference type="Pfam" id="PF01925">
    <property type="entry name" value="TauE"/>
    <property type="match status" value="1"/>
</dbReference>
<dbReference type="EMBL" id="BSOK01000061">
    <property type="protein sequence ID" value="GLR30250.1"/>
    <property type="molecule type" value="Genomic_DNA"/>
</dbReference>
<keyword evidence="5 6" id="KW-0472">Membrane</keyword>
<dbReference type="AlphaFoldDB" id="A0A1G6UCZ1"/>
<keyword evidence="3 6" id="KW-0812">Transmembrane</keyword>
<keyword evidence="6" id="KW-1003">Cell membrane</keyword>
<evidence type="ECO:0000256" key="2">
    <source>
        <dbReference type="ARBA" id="ARBA00009142"/>
    </source>
</evidence>
<feature type="transmembrane region" description="Helical" evidence="6">
    <location>
        <begin position="211"/>
        <end position="229"/>
    </location>
</feature>
<evidence type="ECO:0000256" key="6">
    <source>
        <dbReference type="RuleBase" id="RU363041"/>
    </source>
</evidence>
<feature type="transmembrane region" description="Helical" evidence="6">
    <location>
        <begin position="46"/>
        <end position="68"/>
    </location>
</feature>
<dbReference type="Proteomes" id="UP000198501">
    <property type="component" value="Unassembled WGS sequence"/>
</dbReference>
<dbReference type="GO" id="GO:0005886">
    <property type="term" value="C:plasma membrane"/>
    <property type="evidence" value="ECO:0007669"/>
    <property type="project" value="UniProtKB-SubCell"/>
</dbReference>
<evidence type="ECO:0000256" key="3">
    <source>
        <dbReference type="ARBA" id="ARBA00022692"/>
    </source>
</evidence>
<comment type="subcellular location">
    <subcellularLocation>
        <location evidence="6">Cell membrane</location>
        <topology evidence="6">Multi-pass membrane protein</topology>
    </subcellularLocation>
    <subcellularLocation>
        <location evidence="1">Membrane</location>
        <topology evidence="1">Multi-pass membrane protein</topology>
    </subcellularLocation>
</comment>
<evidence type="ECO:0000256" key="1">
    <source>
        <dbReference type="ARBA" id="ARBA00004141"/>
    </source>
</evidence>